<reference evidence="2" key="1">
    <citation type="submission" date="2022-09" db="EMBL/GenBank/DDBJ databases">
        <title>Whole genome shotgun sequence of Streptomyces albidoflavus NBRC 12854.</title>
        <authorList>
            <person name="Komaki H."/>
            <person name="Tamura T."/>
        </authorList>
    </citation>
    <scope>NUCLEOTIDE SEQUENCE</scope>
    <source>
        <strain evidence="2">NBRC 12854</strain>
    </source>
</reference>
<evidence type="ECO:0000313" key="2">
    <source>
        <dbReference type="EMBL" id="GHI48455.1"/>
    </source>
</evidence>
<accession>A0AA37FE41</accession>
<dbReference type="Proteomes" id="UP001051844">
    <property type="component" value="Unassembled WGS sequence"/>
</dbReference>
<evidence type="ECO:0000313" key="3">
    <source>
        <dbReference type="Proteomes" id="UP001051844"/>
    </source>
</evidence>
<proteinExistence type="predicted"/>
<gene>
    <name evidence="2" type="ORF">ScoT_46290</name>
</gene>
<feature type="region of interest" description="Disordered" evidence="1">
    <location>
        <begin position="1"/>
        <end position="47"/>
    </location>
</feature>
<protein>
    <submittedName>
        <fullName evidence="2">Uncharacterized protein</fullName>
    </submittedName>
</protein>
<evidence type="ECO:0000256" key="1">
    <source>
        <dbReference type="SAM" id="MobiDB-lite"/>
    </source>
</evidence>
<name>A0AA37FE41_9ACTN</name>
<feature type="compositionally biased region" description="Pro residues" evidence="1">
    <location>
        <begin position="31"/>
        <end position="40"/>
    </location>
</feature>
<organism evidence="2 3">
    <name type="scientific">Streptomyces albidoflavus</name>
    <dbReference type="NCBI Taxonomy" id="1886"/>
    <lineage>
        <taxon>Bacteria</taxon>
        <taxon>Bacillati</taxon>
        <taxon>Actinomycetota</taxon>
        <taxon>Actinomycetes</taxon>
        <taxon>Kitasatosporales</taxon>
        <taxon>Streptomycetaceae</taxon>
        <taxon>Streptomyces</taxon>
        <taxon>Streptomyces albidoflavus group</taxon>
    </lineage>
</organism>
<dbReference type="EMBL" id="BNDZ01000005">
    <property type="protein sequence ID" value="GHI48455.1"/>
    <property type="molecule type" value="Genomic_DNA"/>
</dbReference>
<comment type="caution">
    <text evidence="2">The sequence shown here is derived from an EMBL/GenBank/DDBJ whole genome shotgun (WGS) entry which is preliminary data.</text>
</comment>
<feature type="region of interest" description="Disordered" evidence="1">
    <location>
        <begin position="64"/>
        <end position="88"/>
    </location>
</feature>
<dbReference type="AlphaFoldDB" id="A0AA37FE41"/>
<sequence>MAMGPGPIYGRASHPRGRRASSTWLHIGIPEPGPHTPSPADPIQARPAFEATFQARPAFEAIVNRHTKPDPGQPQPGRRLRPKEPSGT</sequence>